<dbReference type="EMBL" id="JBGMEK010000122">
    <property type="protein sequence ID" value="MFA0813679.1"/>
    <property type="molecule type" value="Genomic_DNA"/>
</dbReference>
<accession>A0ABV4P6T8</accession>
<sequence>MHGRINDVLLTAFALAVMDWRRHCGLGDHRLVRLELEGHGREAVVDGADLTRTVGWFTSQFPLQLDLHQVDVDAAMRGGVELERALKTIKEQLRQLPDQGVGYGLLRYLDEESVDVLGRAPVPQIGFNYLGRFAVGDSAESSKSWGMAREPVAGADSEGERALVHALALNATTEDATGGPSLHAQWSWGAELLDEASLRDLAQRWFAVLRRLAATVAAGDGTLLTPSDAPLTHLTQAQIEAIEATQRPLQELLPLSPLQHGFVFHTLYDEESPDSYVVQMVFTLRGQLDAARLRNTVDLLLQRHANLRASFVHDGLTSPVQAIPQAVEVPWREVTLQGSVEQRRAELRALLADDQCQRFELSRGPLLRCLLVRDGDRLNHHFVFTSHHILMDGWSSPILQAELFELYRNGGDLSALPRVTPYRNYLAWVAERDREHGLAVWEEALKGLAEPTRLAPVSTVRAIPEMHRVSLPAALGEAMLQRARDSQLTPNIFVQAAWGILLAQLTRRDDVVFGATVAGRPPDIAGIENMVGLFINTVPVRLCLKPRESVSDLLIQLQKQQADQLEYQHVGLADIQRALGMGELFDTLVVYENYPVTVETAGDGAEEGIEVSLHSSHGAAATHYPLGISVVPGAPFQLEISYQAPLFSRAQIERIVDRFVRVLDSVIFHPECRIGLIDPISAADRQLVVRDWNSTANPRAETTLVDLFAAQVWRTPEAVALVDVEGVISYRELDRRADGLARRLHVMGVGPESIVGLCTDRSADMVVGVLGILRAGGAYLPLDPDYPLERLHYMLADARPVAIVAQPAQVRKLPDVYVPTVAPDVDDPHTPGSMCSPHPDQLAYLLYTSGSTGRPKAVMGSHRLVAARLQWDLEHGDGDACYAQKTTPNFIDMLWEVFMPLIRGQRVSILPREAASDPDKMIDALAATGASRIVLVPSLLRALLESEAVLSERLPKLTYWSCSGETLTNDLVEQFHDHLPHARLFNIYGTSEFWDATCHETQAREEGAHGVPLGRLIDNMHAYVLDPFLRPVPPGVPGELYVAGEGLARGYFHRAALTAERFIANPFEPGARMYRSGDLAQWRESGILEYLGRADQQVKIRGFRIECGEIEALLREDDTIEQAVVCLSDVRSGQQRLAAYCVASAWTSVDTDCLRERLAAHLPAHMLPSAFKILPVLPLLPNGKIDRKALPPIDDAHLRPAGSPQEQALCELFGEILELDQVGVEDDFFALGGHSLLVPRLITRIRNVLGVELSARTLFEAPTVAALCRRLAKPLQKLSGLEPVLPIRSAGDLPPLFCVHPAGGLGWWYTGLSRHLDRRRPIYALQGSALIEHQVLPTRLEEVAEACLANIRKIQPQGPYHLLGWSYGGVVAFEIALRLRSAGERVERLVLLDSYLLAAYPGYDHEANAKSPNRILREFLLHSGCDVAQFEAQDLDYARAAELLKYSIYSGFDAAQLERFVSATSNDVAMLGRYFPGSSFDGDLVYFTAGKSRSSGSPGVAEFHQYVSGTISEHMVECRHDEMAHPQFLSVIGHLLAQRYGL</sequence>
<dbReference type="Pfam" id="PF00550">
    <property type="entry name" value="PP-binding"/>
    <property type="match status" value="1"/>
</dbReference>
<evidence type="ECO:0000259" key="3">
    <source>
        <dbReference type="PROSITE" id="PS50075"/>
    </source>
</evidence>
<proteinExistence type="predicted"/>
<dbReference type="SUPFAM" id="SSF56801">
    <property type="entry name" value="Acetyl-CoA synthetase-like"/>
    <property type="match status" value="1"/>
</dbReference>
<dbReference type="CDD" id="cd19543">
    <property type="entry name" value="DCL_NRPS"/>
    <property type="match status" value="1"/>
</dbReference>
<feature type="domain" description="Carrier" evidence="3">
    <location>
        <begin position="1200"/>
        <end position="1275"/>
    </location>
</feature>
<dbReference type="PROSITE" id="PS00455">
    <property type="entry name" value="AMP_BINDING"/>
    <property type="match status" value="1"/>
</dbReference>
<dbReference type="InterPro" id="IPR023213">
    <property type="entry name" value="CAT-like_dom_sf"/>
</dbReference>
<protein>
    <submittedName>
        <fullName evidence="4">Amino acid adenylation domain-containing protein</fullName>
    </submittedName>
</protein>
<dbReference type="SUPFAM" id="SSF53474">
    <property type="entry name" value="alpha/beta-Hydrolases"/>
    <property type="match status" value="1"/>
</dbReference>
<comment type="caution">
    <text evidence="4">The sequence shown here is derived from an EMBL/GenBank/DDBJ whole genome shotgun (WGS) entry which is preliminary data.</text>
</comment>
<keyword evidence="2" id="KW-0597">Phosphoprotein</keyword>
<dbReference type="InterPro" id="IPR020845">
    <property type="entry name" value="AMP-binding_CS"/>
</dbReference>
<dbReference type="CDD" id="cd05930">
    <property type="entry name" value="A_NRPS"/>
    <property type="match status" value="1"/>
</dbReference>
<reference evidence="4 5" key="1">
    <citation type="submission" date="2024-08" db="EMBL/GenBank/DDBJ databases">
        <authorList>
            <person name="Ishaq N."/>
        </authorList>
    </citation>
    <scope>NUCLEOTIDE SEQUENCE [LARGE SCALE GENOMIC DNA]</scope>
    <source>
        <strain evidence="4 5">DSM 18651</strain>
    </source>
</reference>
<dbReference type="Pfam" id="PF00975">
    <property type="entry name" value="Thioesterase"/>
    <property type="match status" value="1"/>
</dbReference>
<dbReference type="InterPro" id="IPR001031">
    <property type="entry name" value="Thioesterase"/>
</dbReference>
<dbReference type="InterPro" id="IPR045851">
    <property type="entry name" value="AMP-bd_C_sf"/>
</dbReference>
<evidence type="ECO:0000313" key="5">
    <source>
        <dbReference type="Proteomes" id="UP001569428"/>
    </source>
</evidence>
<dbReference type="PROSITE" id="PS50075">
    <property type="entry name" value="CARRIER"/>
    <property type="match status" value="1"/>
</dbReference>
<gene>
    <name evidence="4" type="ORF">ACCI49_22580</name>
</gene>
<dbReference type="InterPro" id="IPR042099">
    <property type="entry name" value="ANL_N_sf"/>
</dbReference>
<evidence type="ECO:0000256" key="2">
    <source>
        <dbReference type="ARBA" id="ARBA00022553"/>
    </source>
</evidence>
<keyword evidence="5" id="KW-1185">Reference proteome</keyword>
<dbReference type="InterPro" id="IPR036736">
    <property type="entry name" value="ACP-like_sf"/>
</dbReference>
<dbReference type="NCBIfam" id="TIGR01720">
    <property type="entry name" value="NRPS-para261"/>
    <property type="match status" value="1"/>
</dbReference>
<dbReference type="Pfam" id="PF00501">
    <property type="entry name" value="AMP-binding"/>
    <property type="match status" value="1"/>
</dbReference>
<dbReference type="Gene3D" id="3.30.300.30">
    <property type="match status" value="1"/>
</dbReference>
<dbReference type="SMART" id="SM00823">
    <property type="entry name" value="PKS_PP"/>
    <property type="match status" value="1"/>
</dbReference>
<dbReference type="InterPro" id="IPR010060">
    <property type="entry name" value="NRPS_synth"/>
</dbReference>
<dbReference type="InterPro" id="IPR009081">
    <property type="entry name" value="PP-bd_ACP"/>
</dbReference>
<dbReference type="Gene3D" id="3.30.559.30">
    <property type="entry name" value="Nonribosomal peptide synthetase, condensation domain"/>
    <property type="match status" value="2"/>
</dbReference>
<dbReference type="InterPro" id="IPR020806">
    <property type="entry name" value="PKS_PP-bd"/>
</dbReference>
<dbReference type="SMART" id="SM00824">
    <property type="entry name" value="PKS_TE"/>
    <property type="match status" value="1"/>
</dbReference>
<dbReference type="InterPro" id="IPR020802">
    <property type="entry name" value="TesA-like"/>
</dbReference>
<dbReference type="PANTHER" id="PTHR45527:SF1">
    <property type="entry name" value="FATTY ACID SYNTHASE"/>
    <property type="match status" value="1"/>
</dbReference>
<dbReference type="InterPro" id="IPR001242">
    <property type="entry name" value="Condensation_dom"/>
</dbReference>
<dbReference type="InterPro" id="IPR029058">
    <property type="entry name" value="AB_hydrolase_fold"/>
</dbReference>
<keyword evidence="1" id="KW-0596">Phosphopantetheine</keyword>
<dbReference type="PANTHER" id="PTHR45527">
    <property type="entry name" value="NONRIBOSOMAL PEPTIDE SYNTHETASE"/>
    <property type="match status" value="1"/>
</dbReference>
<evidence type="ECO:0000313" key="4">
    <source>
        <dbReference type="EMBL" id="MFA0813679.1"/>
    </source>
</evidence>
<dbReference type="RefSeq" id="WP_371841497.1">
    <property type="nucleotide sequence ID" value="NZ_JBGMEK010000122.1"/>
</dbReference>
<dbReference type="SUPFAM" id="SSF47336">
    <property type="entry name" value="ACP-like"/>
    <property type="match status" value="1"/>
</dbReference>
<dbReference type="InterPro" id="IPR010071">
    <property type="entry name" value="AA_adenyl_dom"/>
</dbReference>
<dbReference type="SUPFAM" id="SSF52777">
    <property type="entry name" value="CoA-dependent acyltransferases"/>
    <property type="match status" value="3"/>
</dbReference>
<dbReference type="Gene3D" id="3.40.50.1820">
    <property type="entry name" value="alpha/beta hydrolase"/>
    <property type="match status" value="1"/>
</dbReference>
<dbReference type="Gene3D" id="3.30.559.10">
    <property type="entry name" value="Chloramphenicol acetyltransferase-like domain"/>
    <property type="match status" value="1"/>
</dbReference>
<dbReference type="InterPro" id="IPR000873">
    <property type="entry name" value="AMP-dep_synth/lig_dom"/>
</dbReference>
<dbReference type="Gene3D" id="3.40.50.12780">
    <property type="entry name" value="N-terminal domain of ligase-like"/>
    <property type="match status" value="1"/>
</dbReference>
<dbReference type="NCBIfam" id="TIGR01733">
    <property type="entry name" value="AA-adenyl-dom"/>
    <property type="match status" value="1"/>
</dbReference>
<name>A0ABV4P6T8_9GAMM</name>
<organism evidence="4 5">
    <name type="scientific">Microbulbifer epialgicus</name>
    <dbReference type="NCBI Taxonomy" id="393907"/>
    <lineage>
        <taxon>Bacteria</taxon>
        <taxon>Pseudomonadati</taxon>
        <taxon>Pseudomonadota</taxon>
        <taxon>Gammaproteobacteria</taxon>
        <taxon>Cellvibrionales</taxon>
        <taxon>Microbulbiferaceae</taxon>
        <taxon>Microbulbifer</taxon>
    </lineage>
</organism>
<dbReference type="Pfam" id="PF00668">
    <property type="entry name" value="Condensation"/>
    <property type="match status" value="2"/>
</dbReference>
<dbReference type="Proteomes" id="UP001569428">
    <property type="component" value="Unassembled WGS sequence"/>
</dbReference>
<evidence type="ECO:0000256" key="1">
    <source>
        <dbReference type="ARBA" id="ARBA00022450"/>
    </source>
</evidence>